<evidence type="ECO:0000256" key="3">
    <source>
        <dbReference type="ARBA" id="ARBA00022475"/>
    </source>
</evidence>
<evidence type="ECO:0000256" key="4">
    <source>
        <dbReference type="ARBA" id="ARBA00022692"/>
    </source>
</evidence>
<dbReference type="PIRSF" id="PIRSF004669">
    <property type="entry name" value="FliQ"/>
    <property type="match status" value="1"/>
</dbReference>
<organism evidence="8 9">
    <name type="scientific">Acetobacter pasteurianus NBRC 3188</name>
    <dbReference type="NCBI Taxonomy" id="1226663"/>
    <lineage>
        <taxon>Bacteria</taxon>
        <taxon>Pseudomonadati</taxon>
        <taxon>Pseudomonadota</taxon>
        <taxon>Alphaproteobacteria</taxon>
        <taxon>Acetobacterales</taxon>
        <taxon>Acetobacteraceae</taxon>
        <taxon>Acetobacter</taxon>
    </lineage>
</organism>
<evidence type="ECO:0000256" key="7">
    <source>
        <dbReference type="SAM" id="Phobius"/>
    </source>
</evidence>
<accession>A0A401WXU0</accession>
<keyword evidence="8" id="KW-0969">Cilium</keyword>
<keyword evidence="8" id="KW-0282">Flagellum</keyword>
<protein>
    <submittedName>
        <fullName evidence="8">Flagellar biosynthetic protein FliQ</fullName>
    </submittedName>
</protein>
<comment type="subcellular location">
    <subcellularLocation>
        <location evidence="1">Cell membrane</location>
        <topology evidence="1">Multi-pass membrane protein</topology>
    </subcellularLocation>
</comment>
<proteinExistence type="inferred from homology"/>
<keyword evidence="6 7" id="KW-0472">Membrane</keyword>
<dbReference type="PANTHER" id="PTHR34040">
    <property type="entry name" value="FLAGELLAR BIOSYNTHETIC PROTEIN FLIQ"/>
    <property type="match status" value="1"/>
</dbReference>
<evidence type="ECO:0000313" key="9">
    <source>
        <dbReference type="Proteomes" id="UP000287300"/>
    </source>
</evidence>
<gene>
    <name evidence="8" type="ORF">NBRC3188_2866</name>
</gene>
<evidence type="ECO:0000256" key="5">
    <source>
        <dbReference type="ARBA" id="ARBA00022989"/>
    </source>
</evidence>
<name>A0A401WXU0_ACEPA</name>
<keyword evidence="3" id="KW-1003">Cell membrane</keyword>
<keyword evidence="4 7" id="KW-0812">Transmembrane</keyword>
<feature type="transmembrane region" description="Helical" evidence="7">
    <location>
        <begin position="22"/>
        <end position="41"/>
    </location>
</feature>
<evidence type="ECO:0000256" key="6">
    <source>
        <dbReference type="ARBA" id="ARBA00023136"/>
    </source>
</evidence>
<dbReference type="GO" id="GO:0005886">
    <property type="term" value="C:plasma membrane"/>
    <property type="evidence" value="ECO:0007669"/>
    <property type="project" value="UniProtKB-SubCell"/>
</dbReference>
<dbReference type="Proteomes" id="UP000287300">
    <property type="component" value="Unassembled WGS sequence"/>
</dbReference>
<dbReference type="RefSeq" id="WP_124296475.1">
    <property type="nucleotide sequence ID" value="NZ_BDES01000077.1"/>
</dbReference>
<dbReference type="EMBL" id="BDES01000077">
    <property type="protein sequence ID" value="GCD54169.1"/>
    <property type="molecule type" value="Genomic_DNA"/>
</dbReference>
<feature type="transmembrane region" description="Helical" evidence="7">
    <location>
        <begin position="53"/>
        <end position="73"/>
    </location>
</feature>
<comment type="similarity">
    <text evidence="2">Belongs to the FliQ/MopD/SpaQ family.</text>
</comment>
<dbReference type="PANTHER" id="PTHR34040:SF2">
    <property type="entry name" value="FLAGELLAR BIOSYNTHETIC PROTEIN FLIQ"/>
    <property type="match status" value="1"/>
</dbReference>
<dbReference type="Pfam" id="PF01313">
    <property type="entry name" value="Bac_export_3"/>
    <property type="match status" value="1"/>
</dbReference>
<dbReference type="GeneID" id="66349635"/>
<evidence type="ECO:0000313" key="8">
    <source>
        <dbReference type="EMBL" id="GCD54169.1"/>
    </source>
</evidence>
<keyword evidence="5 7" id="KW-1133">Transmembrane helix</keyword>
<dbReference type="InterPro" id="IPR002191">
    <property type="entry name" value="Bac_export_3"/>
</dbReference>
<dbReference type="PRINTS" id="PR00952">
    <property type="entry name" value="TYPE3IMQPROT"/>
</dbReference>
<reference evidence="8 9" key="1">
    <citation type="submission" date="2016-06" db="EMBL/GenBank/DDBJ databases">
        <title>Acetobacter pasteurianus NBRC 3188 whole genome sequencing project.</title>
        <authorList>
            <person name="Matsutani M."/>
            <person name="Shiwa Y."/>
            <person name="Okamoto-Kainuma A."/>
            <person name="Ishikawa M."/>
            <person name="Koizumi Y."/>
            <person name="Yoshikawa H."/>
            <person name="Yakushi T."/>
            <person name="Matsushita K."/>
        </authorList>
    </citation>
    <scope>NUCLEOTIDE SEQUENCE [LARGE SCALE GENOMIC DNA]</scope>
    <source>
        <strain evidence="8 9">NBRC 3188</strain>
    </source>
</reference>
<comment type="caution">
    <text evidence="8">The sequence shown here is derived from an EMBL/GenBank/DDBJ whole genome shotgun (WGS) entry which is preliminary data.</text>
</comment>
<evidence type="ECO:0000256" key="2">
    <source>
        <dbReference type="ARBA" id="ARBA00006156"/>
    </source>
</evidence>
<dbReference type="AlphaFoldDB" id="A0A401WXU0"/>
<dbReference type="GO" id="GO:0009306">
    <property type="term" value="P:protein secretion"/>
    <property type="evidence" value="ECO:0007669"/>
    <property type="project" value="InterPro"/>
</dbReference>
<evidence type="ECO:0000256" key="1">
    <source>
        <dbReference type="ARBA" id="ARBA00004651"/>
    </source>
</evidence>
<sequence>MTTGSLDVHEILRQTLIVAVKLGAPTLLASLCAGVCVSLFQATTQISEPTLSFLPKFTASMAALILTGSFMYATVHSYADMIFDQVIKVGGY</sequence>
<keyword evidence="8" id="KW-0966">Cell projection</keyword>